<keyword evidence="1" id="KW-0732">Signal</keyword>
<dbReference type="InterPro" id="IPR024079">
    <property type="entry name" value="MetalloPept_cat_dom_sf"/>
</dbReference>
<proteinExistence type="predicted"/>
<accession>A6DI36</accession>
<evidence type="ECO:0000313" key="2">
    <source>
        <dbReference type="EMBL" id="EDM28690.1"/>
    </source>
</evidence>
<protein>
    <recommendedName>
        <fullName evidence="4">Metallopeptidase</fullName>
    </recommendedName>
</protein>
<dbReference type="Gene3D" id="3.40.390.10">
    <property type="entry name" value="Collagenase (Catalytic Domain)"/>
    <property type="match status" value="1"/>
</dbReference>
<evidence type="ECO:0000256" key="1">
    <source>
        <dbReference type="SAM" id="SignalP"/>
    </source>
</evidence>
<dbReference type="GO" id="GO:0008237">
    <property type="term" value="F:metallopeptidase activity"/>
    <property type="evidence" value="ECO:0007669"/>
    <property type="project" value="InterPro"/>
</dbReference>
<organism evidence="2 3">
    <name type="scientific">Lentisphaera araneosa HTCC2155</name>
    <dbReference type="NCBI Taxonomy" id="313628"/>
    <lineage>
        <taxon>Bacteria</taxon>
        <taxon>Pseudomonadati</taxon>
        <taxon>Lentisphaerota</taxon>
        <taxon>Lentisphaeria</taxon>
        <taxon>Lentisphaerales</taxon>
        <taxon>Lentisphaeraceae</taxon>
        <taxon>Lentisphaera</taxon>
    </lineage>
</organism>
<dbReference type="STRING" id="313628.LNTAR_08974"/>
<dbReference type="eggNOG" id="COG0222">
    <property type="taxonomic scope" value="Bacteria"/>
</dbReference>
<keyword evidence="3" id="KW-1185">Reference proteome</keyword>
<gene>
    <name evidence="2" type="ORF">LNTAR_08974</name>
</gene>
<reference evidence="2 3" key="1">
    <citation type="journal article" date="2010" name="J. Bacteriol.">
        <title>Genome sequence of Lentisphaera araneosa HTCC2155T, the type species of the order Lentisphaerales in the phylum Lentisphaerae.</title>
        <authorList>
            <person name="Thrash J.C."/>
            <person name="Cho J.C."/>
            <person name="Vergin K.L."/>
            <person name="Morris R.M."/>
            <person name="Giovannoni S.J."/>
        </authorList>
    </citation>
    <scope>NUCLEOTIDE SEQUENCE [LARGE SCALE GENOMIC DNA]</scope>
    <source>
        <strain evidence="2 3">HTCC2155</strain>
    </source>
</reference>
<feature type="signal peptide" evidence="1">
    <location>
        <begin position="1"/>
        <end position="21"/>
    </location>
</feature>
<dbReference type="AlphaFoldDB" id="A6DI36"/>
<evidence type="ECO:0008006" key="4">
    <source>
        <dbReference type="Google" id="ProtNLM"/>
    </source>
</evidence>
<dbReference type="SUPFAM" id="SSF55486">
    <property type="entry name" value="Metalloproteases ('zincins'), catalytic domain"/>
    <property type="match status" value="1"/>
</dbReference>
<feature type="chain" id="PRO_5002691128" description="Metallopeptidase" evidence="1">
    <location>
        <begin position="22"/>
        <end position="225"/>
    </location>
</feature>
<dbReference type="Proteomes" id="UP000004947">
    <property type="component" value="Unassembled WGS sequence"/>
</dbReference>
<comment type="caution">
    <text evidence="2">The sequence shown here is derived from an EMBL/GenBank/DDBJ whole genome shotgun (WGS) entry which is preliminary data.</text>
</comment>
<evidence type="ECO:0000313" key="3">
    <source>
        <dbReference type="Proteomes" id="UP000004947"/>
    </source>
</evidence>
<sequence>MKTMKIIVIGIIMISSAGAGAADYLKKDLKDWPIYYQDINDTSKNKVIKQALIQLEKDLTKLETLLSKKHLRKLKKVAIWITYNSEPGAAYHPSEQWLKNNNRNPKMAKAIEIQNAQNYVDWVKTQPMLILHELAHAYHHQVLGFNHKEILQAYNNAKKQGSYDSVEYILGGKKKAYAMNNEKEYFSELTEAYFGKNDFYPFTRAQLKQHDPQVYQLIHRIWTQK</sequence>
<dbReference type="EMBL" id="ABCK01000004">
    <property type="protein sequence ID" value="EDM28690.1"/>
    <property type="molecule type" value="Genomic_DNA"/>
</dbReference>
<dbReference type="RefSeq" id="WP_007277568.1">
    <property type="nucleotide sequence ID" value="NZ_ABCK01000004.1"/>
</dbReference>
<name>A6DI36_9BACT</name>